<evidence type="ECO:0000313" key="8">
    <source>
        <dbReference type="EMBL" id="PIK37845.1"/>
    </source>
</evidence>
<evidence type="ECO:0000256" key="6">
    <source>
        <dbReference type="ARBA" id="ARBA00023163"/>
    </source>
</evidence>
<dbReference type="GO" id="GO:0003676">
    <property type="term" value="F:nucleic acid binding"/>
    <property type="evidence" value="ECO:0007669"/>
    <property type="project" value="InterPro"/>
</dbReference>
<dbReference type="Proteomes" id="UP000230750">
    <property type="component" value="Unassembled WGS sequence"/>
</dbReference>
<keyword evidence="3" id="KW-0809">Transit peptide</keyword>
<reference evidence="8 9" key="1">
    <citation type="journal article" date="2017" name="PLoS Biol.">
        <title>The sea cucumber genome provides insights into morphological evolution and visceral regeneration.</title>
        <authorList>
            <person name="Zhang X."/>
            <person name="Sun L."/>
            <person name="Yuan J."/>
            <person name="Sun Y."/>
            <person name="Gao Y."/>
            <person name="Zhang L."/>
            <person name="Li S."/>
            <person name="Dai H."/>
            <person name="Hamel J.F."/>
            <person name="Liu C."/>
            <person name="Yu Y."/>
            <person name="Liu S."/>
            <person name="Lin W."/>
            <person name="Guo K."/>
            <person name="Jin S."/>
            <person name="Xu P."/>
            <person name="Storey K.B."/>
            <person name="Huan P."/>
            <person name="Zhang T."/>
            <person name="Zhou Y."/>
            <person name="Zhang J."/>
            <person name="Lin C."/>
            <person name="Li X."/>
            <person name="Xing L."/>
            <person name="Huo D."/>
            <person name="Sun M."/>
            <person name="Wang L."/>
            <person name="Mercier A."/>
            <person name="Li F."/>
            <person name="Yang H."/>
            <person name="Xiang J."/>
        </authorList>
    </citation>
    <scope>NUCLEOTIDE SEQUENCE [LARGE SCALE GENOMIC DNA]</scope>
    <source>
        <strain evidence="8">Shaxun</strain>
        <tissue evidence="8">Muscle</tissue>
    </source>
</reference>
<evidence type="ECO:0000256" key="3">
    <source>
        <dbReference type="ARBA" id="ARBA00022946"/>
    </source>
</evidence>
<dbReference type="SMART" id="SM00733">
    <property type="entry name" value="Mterf"/>
    <property type="match status" value="5"/>
</dbReference>
<dbReference type="PANTHER" id="PTHR13068:SF112">
    <property type="entry name" value="TRANSCRIPTION TERMINATION FACTOR 3, MITOCHONDRIAL"/>
    <property type="match status" value="1"/>
</dbReference>
<evidence type="ECO:0000256" key="2">
    <source>
        <dbReference type="ARBA" id="ARBA00007692"/>
    </source>
</evidence>
<dbReference type="STRING" id="307972.A0A2G8JQ89"/>
<comment type="caution">
    <text evidence="8">The sequence shown here is derived from an EMBL/GenBank/DDBJ whole genome shotgun (WGS) entry which is preliminary data.</text>
</comment>
<evidence type="ECO:0000256" key="7">
    <source>
        <dbReference type="ARBA" id="ARBA00071275"/>
    </source>
</evidence>
<keyword evidence="4" id="KW-0805">Transcription regulation</keyword>
<comment type="similarity">
    <text evidence="2">Belongs to the mTERF family.</text>
</comment>
<dbReference type="GO" id="GO:0006390">
    <property type="term" value="P:mitochondrial transcription"/>
    <property type="evidence" value="ECO:0007669"/>
    <property type="project" value="TreeGrafter"/>
</dbReference>
<dbReference type="Gene3D" id="1.25.70.10">
    <property type="entry name" value="Transcription termination factor 3, mitochondrial"/>
    <property type="match status" value="1"/>
</dbReference>
<proteinExistence type="inferred from homology"/>
<gene>
    <name evidence="8" type="ORF">BSL78_25323</name>
</gene>
<keyword evidence="6" id="KW-0804">Transcription</keyword>
<dbReference type="FunFam" id="1.25.70.10:FF:000002">
    <property type="entry name" value="transcription termination factor 3, mitochondrial"/>
    <property type="match status" value="1"/>
</dbReference>
<keyword evidence="9" id="KW-1185">Reference proteome</keyword>
<evidence type="ECO:0000256" key="4">
    <source>
        <dbReference type="ARBA" id="ARBA00023015"/>
    </source>
</evidence>
<dbReference type="GO" id="GO:0006355">
    <property type="term" value="P:regulation of DNA-templated transcription"/>
    <property type="evidence" value="ECO:0007669"/>
    <property type="project" value="UniProtKB-ARBA"/>
</dbReference>
<dbReference type="InterPro" id="IPR003690">
    <property type="entry name" value="MTERF"/>
</dbReference>
<evidence type="ECO:0000256" key="1">
    <source>
        <dbReference type="ARBA" id="ARBA00004173"/>
    </source>
</evidence>
<protein>
    <recommendedName>
        <fullName evidence="7">Transcription termination factor 3, mitochondrial</fullName>
    </recommendedName>
</protein>
<dbReference type="InterPro" id="IPR038538">
    <property type="entry name" value="MTERF_sf"/>
</dbReference>
<keyword evidence="5" id="KW-0496">Mitochondrion</keyword>
<evidence type="ECO:0000313" key="9">
    <source>
        <dbReference type="Proteomes" id="UP000230750"/>
    </source>
</evidence>
<organism evidence="8 9">
    <name type="scientific">Stichopus japonicus</name>
    <name type="common">Sea cucumber</name>
    <dbReference type="NCBI Taxonomy" id="307972"/>
    <lineage>
        <taxon>Eukaryota</taxon>
        <taxon>Metazoa</taxon>
        <taxon>Echinodermata</taxon>
        <taxon>Eleutherozoa</taxon>
        <taxon>Echinozoa</taxon>
        <taxon>Holothuroidea</taxon>
        <taxon>Aspidochirotacea</taxon>
        <taxon>Aspidochirotida</taxon>
        <taxon>Stichopodidae</taxon>
        <taxon>Apostichopus</taxon>
    </lineage>
</organism>
<dbReference type="Pfam" id="PF02536">
    <property type="entry name" value="mTERF"/>
    <property type="match status" value="1"/>
</dbReference>
<dbReference type="EMBL" id="MRZV01001441">
    <property type="protein sequence ID" value="PIK37845.1"/>
    <property type="molecule type" value="Genomic_DNA"/>
</dbReference>
<evidence type="ECO:0000256" key="5">
    <source>
        <dbReference type="ARBA" id="ARBA00023128"/>
    </source>
</evidence>
<dbReference type="OrthoDB" id="637682at2759"/>
<name>A0A2G8JQ89_STIJA</name>
<accession>A0A2G8JQ89</accession>
<sequence length="373" mass="42678">MKQRYHLKLTLQRNPLGKLSLVGIHTPQPALHKVFEPHKVTITSVDVPNIDSVKTSMSEPSSMDISLPVEADVDLDILAAMDDPPVLEQFASLPLPSHTYTLASYVEHSVTLQKLVELGVDLSKVEKKEGIPTELLKMDFETDIQEKLIYLNSIGVAGEKLGRFVTRNPHILLEEVEELQARVGYLKSKKFSDVAISQIVNRAPYFLSFSVLRVDRKLGYLQQLLDLKGTEVREVITKEPRLVTFKVSKIQENVFVIREQLGFRKSELKSLIIKEPKLLLRGKESMIGIFDYVHNVMEIPHQVMLQTPKVFASRLHKIQERHQFLKSINRDNYDSTQPQYIPLEKLSRVPDSIFCNEIAKKPLEEYNAFLKTL</sequence>
<dbReference type="GO" id="GO:0061668">
    <property type="term" value="P:mitochondrial ribosome assembly"/>
    <property type="evidence" value="ECO:0007669"/>
    <property type="project" value="TreeGrafter"/>
</dbReference>
<dbReference type="AlphaFoldDB" id="A0A2G8JQ89"/>
<dbReference type="PANTHER" id="PTHR13068">
    <property type="entry name" value="CGI-12 PROTEIN-RELATED"/>
    <property type="match status" value="1"/>
</dbReference>
<comment type="subcellular location">
    <subcellularLocation>
        <location evidence="1">Mitochondrion</location>
    </subcellularLocation>
</comment>
<dbReference type="GO" id="GO:0005739">
    <property type="term" value="C:mitochondrion"/>
    <property type="evidence" value="ECO:0007669"/>
    <property type="project" value="UniProtKB-SubCell"/>
</dbReference>